<accession>A0ABP3QI19</accession>
<name>A0ABP3QI19_9ACTN</name>
<dbReference type="EMBL" id="BAAACA010000012">
    <property type="protein sequence ID" value="GAA0591334.1"/>
    <property type="molecule type" value="Genomic_DNA"/>
</dbReference>
<keyword evidence="1" id="KW-1133">Transmembrane helix</keyword>
<organism evidence="2 3">
    <name type="scientific">Streptomyces crystallinus</name>
    <dbReference type="NCBI Taxonomy" id="68191"/>
    <lineage>
        <taxon>Bacteria</taxon>
        <taxon>Bacillati</taxon>
        <taxon>Actinomycetota</taxon>
        <taxon>Actinomycetes</taxon>
        <taxon>Kitasatosporales</taxon>
        <taxon>Streptomycetaceae</taxon>
        <taxon>Streptomyces</taxon>
    </lineage>
</organism>
<feature type="transmembrane region" description="Helical" evidence="1">
    <location>
        <begin position="12"/>
        <end position="33"/>
    </location>
</feature>
<reference evidence="3" key="1">
    <citation type="journal article" date="2019" name="Int. J. Syst. Evol. Microbiol.">
        <title>The Global Catalogue of Microorganisms (GCM) 10K type strain sequencing project: providing services to taxonomists for standard genome sequencing and annotation.</title>
        <authorList>
            <consortium name="The Broad Institute Genomics Platform"/>
            <consortium name="The Broad Institute Genome Sequencing Center for Infectious Disease"/>
            <person name="Wu L."/>
            <person name="Ma J."/>
        </authorList>
    </citation>
    <scope>NUCLEOTIDE SEQUENCE [LARGE SCALE GENOMIC DNA]</scope>
    <source>
        <strain evidence="3">JCM 5067</strain>
    </source>
</reference>
<gene>
    <name evidence="2" type="ORF">GCM10010394_20810</name>
</gene>
<protein>
    <recommendedName>
        <fullName evidence="4">DUF2304 domain-containing protein</fullName>
    </recommendedName>
</protein>
<keyword evidence="1" id="KW-0812">Transmembrane</keyword>
<keyword evidence="3" id="KW-1185">Reference proteome</keyword>
<keyword evidence="1" id="KW-0472">Membrane</keyword>
<evidence type="ECO:0000313" key="3">
    <source>
        <dbReference type="Proteomes" id="UP001500668"/>
    </source>
</evidence>
<comment type="caution">
    <text evidence="2">The sequence shown here is derived from an EMBL/GenBank/DDBJ whole genome shotgun (WGS) entry which is preliminary data.</text>
</comment>
<feature type="transmembrane region" description="Helical" evidence="1">
    <location>
        <begin position="45"/>
        <end position="62"/>
    </location>
</feature>
<evidence type="ECO:0008006" key="4">
    <source>
        <dbReference type="Google" id="ProtNLM"/>
    </source>
</evidence>
<proteinExistence type="predicted"/>
<dbReference type="Proteomes" id="UP001500668">
    <property type="component" value="Unassembled WGS sequence"/>
</dbReference>
<sequence length="137" mass="15459">MPSPASVKVITVRVVFSVLVVLTLGLLAWTAMLRLAIVRRTRRDWLLFWAQLTVNIGCLSMLHTHFKDSWVSDAGMAVLLVQGLVVVVYYLVADIHFHQRTLPEPPAYPPAPPSPRIHQVRAELDELSSLLRQQEGR</sequence>
<feature type="transmembrane region" description="Helical" evidence="1">
    <location>
        <begin position="74"/>
        <end position="92"/>
    </location>
</feature>
<evidence type="ECO:0000256" key="1">
    <source>
        <dbReference type="SAM" id="Phobius"/>
    </source>
</evidence>
<evidence type="ECO:0000313" key="2">
    <source>
        <dbReference type="EMBL" id="GAA0591334.1"/>
    </source>
</evidence>
<dbReference type="RefSeq" id="WP_344072649.1">
    <property type="nucleotide sequence ID" value="NZ_BAAACA010000012.1"/>
</dbReference>